<name>A0A226F682_FOLCA</name>
<proteinExistence type="predicted"/>
<accession>A0A226F682</accession>
<keyword evidence="3" id="KW-1185">Reference proteome</keyword>
<dbReference type="OMA" id="CAVELDK"/>
<organism evidence="2 3">
    <name type="scientific">Folsomia candida</name>
    <name type="common">Springtail</name>
    <dbReference type="NCBI Taxonomy" id="158441"/>
    <lineage>
        <taxon>Eukaryota</taxon>
        <taxon>Metazoa</taxon>
        <taxon>Ecdysozoa</taxon>
        <taxon>Arthropoda</taxon>
        <taxon>Hexapoda</taxon>
        <taxon>Collembola</taxon>
        <taxon>Entomobryomorpha</taxon>
        <taxon>Isotomoidea</taxon>
        <taxon>Isotomidae</taxon>
        <taxon>Proisotominae</taxon>
        <taxon>Folsomia</taxon>
    </lineage>
</organism>
<dbReference type="EMBL" id="LNIX01000001">
    <property type="protein sequence ID" value="OXA64958.1"/>
    <property type="molecule type" value="Genomic_DNA"/>
</dbReference>
<dbReference type="OrthoDB" id="6338576at2759"/>
<dbReference type="Proteomes" id="UP000198287">
    <property type="component" value="Unassembled WGS sequence"/>
</dbReference>
<dbReference type="Pfam" id="PF16033">
    <property type="entry name" value="DUF4789"/>
    <property type="match status" value="1"/>
</dbReference>
<dbReference type="PANTHER" id="PTHR21177:SF4">
    <property type="entry name" value="IP06524P"/>
    <property type="match status" value="1"/>
</dbReference>
<gene>
    <name evidence="2" type="ORF">Fcan01_02632</name>
</gene>
<dbReference type="PANTHER" id="PTHR21177">
    <property type="entry name" value="IP06524P-RELATED"/>
    <property type="match status" value="1"/>
</dbReference>
<evidence type="ECO:0000259" key="1">
    <source>
        <dbReference type="Pfam" id="PF16033"/>
    </source>
</evidence>
<reference evidence="2 3" key="1">
    <citation type="submission" date="2015-12" db="EMBL/GenBank/DDBJ databases">
        <title>The genome of Folsomia candida.</title>
        <authorList>
            <person name="Faddeeva A."/>
            <person name="Derks M.F."/>
            <person name="Anvar Y."/>
            <person name="Smit S."/>
            <person name="Van Straalen N."/>
            <person name="Roelofs D."/>
        </authorList>
    </citation>
    <scope>NUCLEOTIDE SEQUENCE [LARGE SCALE GENOMIC DNA]</scope>
    <source>
        <strain evidence="2 3">VU population</strain>
        <tissue evidence="2">Whole body</tissue>
    </source>
</reference>
<comment type="caution">
    <text evidence="2">The sequence shown here is derived from an EMBL/GenBank/DDBJ whole genome shotgun (WGS) entry which is preliminary data.</text>
</comment>
<sequence>MKSYDSKFFGLLGIFGAAFLISFASSLDIDKDNSTGVSLFSQDNADFGEDEDFAFADSSEQLPCSDLRGYAFDNSTTKKCWSVGERGPCPPQMKFMKNPLHEGYGECDCLQMKNCIGRPRSYWPPTDRCYFIYSQGPCPPGQWLVFNSERKPECRPNLCGKQVKPSQKSLDFLFPFNGTCYKTGTTAFCEDQAETVYISSSDLKPRCYTTKPVCRFLIFTAKTLSCRPGSKLDVTGRCNHMREMDEE</sequence>
<evidence type="ECO:0000313" key="3">
    <source>
        <dbReference type="Proteomes" id="UP000198287"/>
    </source>
</evidence>
<dbReference type="InterPro" id="IPR031993">
    <property type="entry name" value="DUF4789"/>
</dbReference>
<protein>
    <recommendedName>
        <fullName evidence="1">DUF4789 domain-containing protein</fullName>
    </recommendedName>
</protein>
<dbReference type="AlphaFoldDB" id="A0A226F682"/>
<feature type="domain" description="DUF4789" evidence="1">
    <location>
        <begin position="88"/>
        <end position="189"/>
    </location>
</feature>
<evidence type="ECO:0000313" key="2">
    <source>
        <dbReference type="EMBL" id="OXA64958.1"/>
    </source>
</evidence>